<keyword evidence="5" id="KW-0540">Nuclease</keyword>
<dbReference type="PANTHER" id="PTHR30408">
    <property type="entry name" value="TYPE-1 RESTRICTION ENZYME ECOKI SPECIFICITY PROTEIN"/>
    <property type="match status" value="1"/>
</dbReference>
<dbReference type="Pfam" id="PF01420">
    <property type="entry name" value="Methylase_S"/>
    <property type="match status" value="1"/>
</dbReference>
<keyword evidence="5" id="KW-0378">Hydrolase</keyword>
<organism evidence="5 6">
    <name type="scientific">Lactococcus lactis</name>
    <dbReference type="NCBI Taxonomy" id="1358"/>
    <lineage>
        <taxon>Bacteria</taxon>
        <taxon>Bacillati</taxon>
        <taxon>Bacillota</taxon>
        <taxon>Bacilli</taxon>
        <taxon>Lactobacillales</taxon>
        <taxon>Streptococcaceae</taxon>
        <taxon>Lactococcus</taxon>
    </lineage>
</organism>
<dbReference type="GO" id="GO:0004519">
    <property type="term" value="F:endonuclease activity"/>
    <property type="evidence" value="ECO:0007669"/>
    <property type="project" value="UniProtKB-KW"/>
</dbReference>
<evidence type="ECO:0000313" key="5">
    <source>
        <dbReference type="EMBL" id="MDT2947225.1"/>
    </source>
</evidence>
<keyword evidence="5" id="KW-0255">Endonuclease</keyword>
<accession>A0AAW8UEM9</accession>
<evidence type="ECO:0000256" key="3">
    <source>
        <dbReference type="ARBA" id="ARBA00023125"/>
    </source>
</evidence>
<dbReference type="InterPro" id="IPR000055">
    <property type="entry name" value="Restrct_endonuc_typeI_TRD"/>
</dbReference>
<dbReference type="EMBL" id="JARQDL010000034">
    <property type="protein sequence ID" value="MDT2947225.1"/>
    <property type="molecule type" value="Genomic_DNA"/>
</dbReference>
<dbReference type="RefSeq" id="WP_311955268.1">
    <property type="nucleotide sequence ID" value="NZ_JARQDL010000034.1"/>
</dbReference>
<dbReference type="GO" id="GO:0009307">
    <property type="term" value="P:DNA restriction-modification system"/>
    <property type="evidence" value="ECO:0007669"/>
    <property type="project" value="UniProtKB-KW"/>
</dbReference>
<dbReference type="AlphaFoldDB" id="A0AAW8UEM9"/>
<dbReference type="GO" id="GO:0003677">
    <property type="term" value="F:DNA binding"/>
    <property type="evidence" value="ECO:0007669"/>
    <property type="project" value="UniProtKB-KW"/>
</dbReference>
<dbReference type="InterPro" id="IPR052021">
    <property type="entry name" value="Type-I_RS_S_subunit"/>
</dbReference>
<evidence type="ECO:0000256" key="1">
    <source>
        <dbReference type="ARBA" id="ARBA00010923"/>
    </source>
</evidence>
<feature type="domain" description="Type I restriction modification DNA specificity" evidence="4">
    <location>
        <begin position="26"/>
        <end position="182"/>
    </location>
</feature>
<dbReference type="CDD" id="cd16961">
    <property type="entry name" value="RMtype1_S_TRD-CR_like"/>
    <property type="match status" value="1"/>
</dbReference>
<protein>
    <submittedName>
        <fullName evidence="5">Restriction endonuclease subunit S</fullName>
    </submittedName>
</protein>
<reference evidence="5" key="1">
    <citation type="submission" date="2023-03" db="EMBL/GenBank/DDBJ databases">
        <authorList>
            <person name="Shen W."/>
            <person name="Cai J."/>
        </authorList>
    </citation>
    <scope>NUCLEOTIDE SEQUENCE</scope>
    <source>
        <strain evidence="5">Y37</strain>
    </source>
</reference>
<comment type="similarity">
    <text evidence="1">Belongs to the type-I restriction system S methylase family.</text>
</comment>
<name>A0AAW8UEM9_9LACT</name>
<dbReference type="InterPro" id="IPR044946">
    <property type="entry name" value="Restrct_endonuc_typeI_TRD_sf"/>
</dbReference>
<gene>
    <name evidence="5" type="ORF">P7I04_14575</name>
</gene>
<dbReference type="SUPFAM" id="SSF116734">
    <property type="entry name" value="DNA methylase specificity domain"/>
    <property type="match status" value="1"/>
</dbReference>
<evidence type="ECO:0000259" key="4">
    <source>
        <dbReference type="Pfam" id="PF01420"/>
    </source>
</evidence>
<sequence>MNKEIKYSKIIDSLYIKGRIGWKGLKKEEYLPNSDFRIINGKSVKEGGIDWGETGYITKERYDESPEIMLKSSDIVITKDGTIGKVALIDELTKPTTVASGLFVVRNINPEKWDTKFLYYYLISPFFKSFIESRTEGSVIPHLYQRDFEQLELPEFSLKEQRAVSNLLSALDNRIAENKKINHHLVA</sequence>
<keyword evidence="2" id="KW-0680">Restriction system</keyword>
<dbReference type="PANTHER" id="PTHR30408:SF12">
    <property type="entry name" value="TYPE I RESTRICTION ENZYME MJAVIII SPECIFICITY SUBUNIT"/>
    <property type="match status" value="1"/>
</dbReference>
<evidence type="ECO:0000256" key="2">
    <source>
        <dbReference type="ARBA" id="ARBA00022747"/>
    </source>
</evidence>
<dbReference type="Gene3D" id="3.90.220.20">
    <property type="entry name" value="DNA methylase specificity domains"/>
    <property type="match status" value="1"/>
</dbReference>
<comment type="caution">
    <text evidence="5">The sequence shown here is derived from an EMBL/GenBank/DDBJ whole genome shotgun (WGS) entry which is preliminary data.</text>
</comment>
<keyword evidence="3" id="KW-0238">DNA-binding</keyword>
<dbReference type="Proteomes" id="UP001250218">
    <property type="component" value="Unassembled WGS sequence"/>
</dbReference>
<evidence type="ECO:0000313" key="6">
    <source>
        <dbReference type="Proteomes" id="UP001250218"/>
    </source>
</evidence>
<proteinExistence type="inferred from homology"/>